<protein>
    <submittedName>
        <fullName evidence="1">Uncharacterized protein</fullName>
    </submittedName>
</protein>
<gene>
    <name evidence="1" type="ORF">CURHAP_LOCUS3924</name>
</gene>
<name>A0A6J5TJ42_PRUAR</name>
<sequence length="87" mass="9278">MGKRAIRAVRLPCHSRQVPERQRSPSKVNALGPVIQSVSGEPTSHMRPVLQFAPRHLGGRCEAGVGVGAGEEIGCVRVGKKATTLVR</sequence>
<dbReference type="Proteomes" id="UP000507222">
    <property type="component" value="Unassembled WGS sequence"/>
</dbReference>
<organism evidence="1 2">
    <name type="scientific">Prunus armeniaca</name>
    <name type="common">Apricot</name>
    <name type="synonym">Armeniaca vulgaris</name>
    <dbReference type="NCBI Taxonomy" id="36596"/>
    <lineage>
        <taxon>Eukaryota</taxon>
        <taxon>Viridiplantae</taxon>
        <taxon>Streptophyta</taxon>
        <taxon>Embryophyta</taxon>
        <taxon>Tracheophyta</taxon>
        <taxon>Spermatophyta</taxon>
        <taxon>Magnoliopsida</taxon>
        <taxon>eudicotyledons</taxon>
        <taxon>Gunneridae</taxon>
        <taxon>Pentapetalae</taxon>
        <taxon>rosids</taxon>
        <taxon>fabids</taxon>
        <taxon>Rosales</taxon>
        <taxon>Rosaceae</taxon>
        <taxon>Amygdaloideae</taxon>
        <taxon>Amygdaleae</taxon>
        <taxon>Prunus</taxon>
    </lineage>
</organism>
<dbReference type="EMBL" id="CAEKDK010000001">
    <property type="protein sequence ID" value="CAB4263532.1"/>
    <property type="molecule type" value="Genomic_DNA"/>
</dbReference>
<evidence type="ECO:0000313" key="1">
    <source>
        <dbReference type="EMBL" id="CAB4263532.1"/>
    </source>
</evidence>
<evidence type="ECO:0000313" key="2">
    <source>
        <dbReference type="Proteomes" id="UP000507222"/>
    </source>
</evidence>
<reference evidence="1 2" key="1">
    <citation type="submission" date="2020-05" db="EMBL/GenBank/DDBJ databases">
        <authorList>
            <person name="Campoy J."/>
            <person name="Schneeberger K."/>
            <person name="Spophaly S."/>
        </authorList>
    </citation>
    <scope>NUCLEOTIDE SEQUENCE [LARGE SCALE GENOMIC DNA]</scope>
    <source>
        <strain evidence="1">PruArmRojPasFocal</strain>
    </source>
</reference>
<accession>A0A6J5TJ42</accession>
<proteinExistence type="predicted"/>
<dbReference type="AlphaFoldDB" id="A0A6J5TJ42"/>